<accession>A0ACC1WSG7</accession>
<keyword evidence="2" id="KW-1185">Reference proteome</keyword>
<gene>
    <name evidence="1" type="ORF">OWV82_024502</name>
</gene>
<organism evidence="1 2">
    <name type="scientific">Melia azedarach</name>
    <name type="common">Chinaberry tree</name>
    <dbReference type="NCBI Taxonomy" id="155640"/>
    <lineage>
        <taxon>Eukaryota</taxon>
        <taxon>Viridiplantae</taxon>
        <taxon>Streptophyta</taxon>
        <taxon>Embryophyta</taxon>
        <taxon>Tracheophyta</taxon>
        <taxon>Spermatophyta</taxon>
        <taxon>Magnoliopsida</taxon>
        <taxon>eudicotyledons</taxon>
        <taxon>Gunneridae</taxon>
        <taxon>Pentapetalae</taxon>
        <taxon>rosids</taxon>
        <taxon>malvids</taxon>
        <taxon>Sapindales</taxon>
        <taxon>Meliaceae</taxon>
        <taxon>Melia</taxon>
    </lineage>
</organism>
<dbReference type="Proteomes" id="UP001164539">
    <property type="component" value="Chromosome 14"/>
</dbReference>
<proteinExistence type="predicted"/>
<protein>
    <submittedName>
        <fullName evidence="1">Myotubularin-like protein</fullName>
    </submittedName>
</protein>
<dbReference type="EMBL" id="CM051407">
    <property type="protein sequence ID" value="KAJ4701228.1"/>
    <property type="molecule type" value="Genomic_DNA"/>
</dbReference>
<name>A0ACC1WSG7_MELAZ</name>
<comment type="caution">
    <text evidence="1">The sequence shown here is derived from an EMBL/GenBank/DDBJ whole genome shotgun (WGS) entry which is preliminary data.</text>
</comment>
<sequence>MLCSRTSIKDVTQLPRLDDRCSASFSSDPLSPKIGCMGQVKRNNKIIGFPSVSHGKLTLATTKSNNNDVKYFKLKRLFSGRNIVATSNNINASSCAVNSCRRREAKGNNSVSKMQNKEDGSKERSGDSEVSVNIAEMDPPLPVIKRVPKAAADEGEGNANNLWKRRSGVGALKGLELQQIKIPRHHQVEITTV</sequence>
<evidence type="ECO:0000313" key="1">
    <source>
        <dbReference type="EMBL" id="KAJ4701228.1"/>
    </source>
</evidence>
<evidence type="ECO:0000313" key="2">
    <source>
        <dbReference type="Proteomes" id="UP001164539"/>
    </source>
</evidence>
<reference evidence="1 2" key="1">
    <citation type="journal article" date="2023" name="Science">
        <title>Complex scaffold remodeling in plant triterpene biosynthesis.</title>
        <authorList>
            <person name="De La Pena R."/>
            <person name="Hodgson H."/>
            <person name="Liu J.C."/>
            <person name="Stephenson M.J."/>
            <person name="Martin A.C."/>
            <person name="Owen C."/>
            <person name="Harkess A."/>
            <person name="Leebens-Mack J."/>
            <person name="Jimenez L.E."/>
            <person name="Osbourn A."/>
            <person name="Sattely E.S."/>
        </authorList>
    </citation>
    <scope>NUCLEOTIDE SEQUENCE [LARGE SCALE GENOMIC DNA]</scope>
    <source>
        <strain evidence="2">cv. JPN11</strain>
        <tissue evidence="1">Leaf</tissue>
    </source>
</reference>